<keyword evidence="1" id="KW-0472">Membrane</keyword>
<evidence type="ECO:0000256" key="1">
    <source>
        <dbReference type="SAM" id="Phobius"/>
    </source>
</evidence>
<sequence>MGAVPCGPIFIALVPGIGTCGSIIATWAYLPKFAPCYMPGNTLNVGATTLAAAIALLIMLYCKRENSLRDAGKWDRCLEGLNSEEIAAWATGIHLLLHSY</sequence>
<dbReference type="EMBL" id="MCGR01000095">
    <property type="protein sequence ID" value="ORY54754.1"/>
    <property type="molecule type" value="Genomic_DNA"/>
</dbReference>
<keyword evidence="1" id="KW-0812">Transmembrane</keyword>
<keyword evidence="1" id="KW-1133">Transmembrane helix</keyword>
<reference evidence="2 3" key="1">
    <citation type="submission" date="2016-07" db="EMBL/GenBank/DDBJ databases">
        <title>Pervasive Adenine N6-methylation of Active Genes in Fungi.</title>
        <authorList>
            <consortium name="DOE Joint Genome Institute"/>
            <person name="Mondo S.J."/>
            <person name="Dannebaum R.O."/>
            <person name="Kuo R.C."/>
            <person name="Labutti K."/>
            <person name="Haridas S."/>
            <person name="Kuo A."/>
            <person name="Salamov A."/>
            <person name="Ahrendt S.R."/>
            <person name="Lipzen A."/>
            <person name="Sullivan W."/>
            <person name="Andreopoulos W.B."/>
            <person name="Clum A."/>
            <person name="Lindquist E."/>
            <person name="Daum C."/>
            <person name="Ramamoorthy G.K."/>
            <person name="Gryganskyi A."/>
            <person name="Culley D."/>
            <person name="Magnuson J.K."/>
            <person name="James T.Y."/>
            <person name="O'Malley M.A."/>
            <person name="Stajich J.E."/>
            <person name="Spatafora J.W."/>
            <person name="Visel A."/>
            <person name="Grigoriev I.V."/>
        </authorList>
    </citation>
    <scope>NUCLEOTIDE SEQUENCE [LARGE SCALE GENOMIC DNA]</scope>
    <source>
        <strain evidence="2 3">62-1032</strain>
    </source>
</reference>
<feature type="transmembrane region" description="Helical" evidence="1">
    <location>
        <begin position="42"/>
        <end position="62"/>
    </location>
</feature>
<comment type="caution">
    <text evidence="2">The sequence shown here is derived from an EMBL/GenBank/DDBJ whole genome shotgun (WGS) entry which is preliminary data.</text>
</comment>
<keyword evidence="3" id="KW-1185">Reference proteome</keyword>
<gene>
    <name evidence="2" type="ORF">BCR35DRAFT_335725</name>
</gene>
<evidence type="ECO:0000313" key="2">
    <source>
        <dbReference type="EMBL" id="ORY54754.1"/>
    </source>
</evidence>
<proteinExistence type="predicted"/>
<name>A0A1Y2D6I4_9BASI</name>
<evidence type="ECO:0000313" key="3">
    <source>
        <dbReference type="Proteomes" id="UP000193467"/>
    </source>
</evidence>
<dbReference type="Proteomes" id="UP000193467">
    <property type="component" value="Unassembled WGS sequence"/>
</dbReference>
<dbReference type="OrthoDB" id="2962993at2759"/>
<accession>A0A1Y2D6I4</accession>
<protein>
    <submittedName>
        <fullName evidence="2">Uncharacterized protein</fullName>
    </submittedName>
</protein>
<feature type="transmembrane region" description="Helical" evidence="1">
    <location>
        <begin position="9"/>
        <end position="30"/>
    </location>
</feature>
<dbReference type="STRING" id="106004.A0A1Y2D6I4"/>
<dbReference type="InParanoid" id="A0A1Y2D6I4"/>
<organism evidence="2 3">
    <name type="scientific">Leucosporidium creatinivorum</name>
    <dbReference type="NCBI Taxonomy" id="106004"/>
    <lineage>
        <taxon>Eukaryota</taxon>
        <taxon>Fungi</taxon>
        <taxon>Dikarya</taxon>
        <taxon>Basidiomycota</taxon>
        <taxon>Pucciniomycotina</taxon>
        <taxon>Microbotryomycetes</taxon>
        <taxon>Leucosporidiales</taxon>
        <taxon>Leucosporidium</taxon>
    </lineage>
</organism>
<dbReference type="AlphaFoldDB" id="A0A1Y2D6I4"/>